<dbReference type="GO" id="GO:0016301">
    <property type="term" value="F:kinase activity"/>
    <property type="evidence" value="ECO:0007669"/>
    <property type="project" value="UniProtKB-KW"/>
</dbReference>
<accession>A0A1H7XKD7</accession>
<gene>
    <name evidence="1" type="ORF">SAMN04488505_104105</name>
</gene>
<name>A0A1H7XKD7_9BACT</name>
<proteinExistence type="predicted"/>
<dbReference type="NCBIfam" id="NF004861">
    <property type="entry name" value="PRK06217.1"/>
    <property type="match status" value="1"/>
</dbReference>
<dbReference type="PANTHER" id="PTHR37816:SF2">
    <property type="entry name" value="DNA TOPOLOGY MODULATION PROTEIN FLAR-RELATED PROTEIN"/>
    <property type="match status" value="1"/>
</dbReference>
<sequence length="180" mass="20259">MKIHIFGASGSGVTTLGNALSAALQLPYFDTDAYFWEPTTPPFTLKRAPGLRNAAIRADLDKHNSWVLGGSAVNWGKDVFPPFDLIVFLWLPPAIRMERLKARELERYGEVIFTDAQRHQQYQAFMAWAADYDNCTGIAGRTIQVHEQWLQQQTGRVLQIRGDLTVAERLAVVMEAIPQT</sequence>
<dbReference type="OrthoDB" id="9813917at2"/>
<evidence type="ECO:0000313" key="1">
    <source>
        <dbReference type="EMBL" id="SEM34135.1"/>
    </source>
</evidence>
<dbReference type="RefSeq" id="WP_089914552.1">
    <property type="nucleotide sequence ID" value="NZ_FOBB01000004.1"/>
</dbReference>
<keyword evidence="1" id="KW-0418">Kinase</keyword>
<dbReference type="STRING" id="573321.SAMN04488505_104105"/>
<organism evidence="1 2">
    <name type="scientific">Chitinophaga rupis</name>
    <dbReference type="NCBI Taxonomy" id="573321"/>
    <lineage>
        <taxon>Bacteria</taxon>
        <taxon>Pseudomonadati</taxon>
        <taxon>Bacteroidota</taxon>
        <taxon>Chitinophagia</taxon>
        <taxon>Chitinophagales</taxon>
        <taxon>Chitinophagaceae</taxon>
        <taxon>Chitinophaga</taxon>
    </lineage>
</organism>
<dbReference type="InterPro" id="IPR027417">
    <property type="entry name" value="P-loop_NTPase"/>
</dbReference>
<dbReference type="Gene3D" id="3.40.50.300">
    <property type="entry name" value="P-loop containing nucleotide triphosphate hydrolases"/>
    <property type="match status" value="1"/>
</dbReference>
<dbReference type="AlphaFoldDB" id="A0A1H7XKD7"/>
<keyword evidence="1" id="KW-0808">Transferase</keyword>
<dbReference type="EMBL" id="FOBB01000004">
    <property type="protein sequence ID" value="SEM34135.1"/>
    <property type="molecule type" value="Genomic_DNA"/>
</dbReference>
<dbReference type="PANTHER" id="PTHR37816">
    <property type="entry name" value="YALI0E33011P"/>
    <property type="match status" value="1"/>
</dbReference>
<evidence type="ECO:0000313" key="2">
    <source>
        <dbReference type="Proteomes" id="UP000198984"/>
    </source>
</evidence>
<protein>
    <submittedName>
        <fullName evidence="1">Adenylate kinase</fullName>
    </submittedName>
</protein>
<reference evidence="1 2" key="1">
    <citation type="submission" date="2016-10" db="EMBL/GenBank/DDBJ databases">
        <authorList>
            <person name="de Groot N.N."/>
        </authorList>
    </citation>
    <scope>NUCLEOTIDE SEQUENCE [LARGE SCALE GENOMIC DNA]</scope>
    <source>
        <strain evidence="1 2">DSM 21039</strain>
    </source>
</reference>
<dbReference type="SUPFAM" id="SSF52540">
    <property type="entry name" value="P-loop containing nucleoside triphosphate hydrolases"/>
    <property type="match status" value="1"/>
</dbReference>
<dbReference type="InterPro" id="IPR052922">
    <property type="entry name" value="Cytidylate_Kinase-2"/>
</dbReference>
<keyword evidence="2" id="KW-1185">Reference proteome</keyword>
<dbReference type="Proteomes" id="UP000198984">
    <property type="component" value="Unassembled WGS sequence"/>
</dbReference>